<dbReference type="Pfam" id="PF12697">
    <property type="entry name" value="Abhydrolase_6"/>
    <property type="match status" value="1"/>
</dbReference>
<comment type="caution">
    <text evidence="2">The sequence shown here is derived from an EMBL/GenBank/DDBJ whole genome shotgun (WGS) entry which is preliminary data.</text>
</comment>
<feature type="domain" description="AB hydrolase-1" evidence="1">
    <location>
        <begin position="60"/>
        <end position="297"/>
    </location>
</feature>
<keyword evidence="2" id="KW-0808">Transferase</keyword>
<dbReference type="EMBL" id="AAOA02000002">
    <property type="protein sequence ID" value="EAQ98268.1"/>
    <property type="molecule type" value="Genomic_DNA"/>
</dbReference>
<dbReference type="HOGENOM" id="CLU_079627_0_0_6"/>
<dbReference type="Gene3D" id="3.40.50.1820">
    <property type="entry name" value="alpha/beta hydrolase"/>
    <property type="match status" value="1"/>
</dbReference>
<keyword evidence="3" id="KW-1185">Reference proteome</keyword>
<reference evidence="2 3" key="1">
    <citation type="journal article" date="2007" name="Proc. Natl. Acad. Sci. U.S.A.">
        <title>Characterization of a marine gammaproteobacterium capable of aerobic anoxygenic photosynthesis.</title>
        <authorList>
            <person name="Fuchs B.M."/>
            <person name="Spring S."/>
            <person name="Teeling H."/>
            <person name="Quast C."/>
            <person name="Wulf J."/>
            <person name="Schattenhofer M."/>
            <person name="Yan S."/>
            <person name="Ferriera S."/>
            <person name="Johnson J."/>
            <person name="Glockner F.O."/>
            <person name="Amann R."/>
        </authorList>
    </citation>
    <scope>NUCLEOTIDE SEQUENCE [LARGE SCALE GENOMIC DNA]</scope>
    <source>
        <strain evidence="2">KT71</strain>
    </source>
</reference>
<protein>
    <submittedName>
        <fullName evidence="2">Putative hydrolase or acyltransferase (Alpha/beta hydrolase superfamily)</fullName>
    </submittedName>
</protein>
<dbReference type="SUPFAM" id="SSF53474">
    <property type="entry name" value="alpha/beta-Hydrolases"/>
    <property type="match status" value="1"/>
</dbReference>
<dbReference type="GO" id="GO:0016746">
    <property type="term" value="F:acyltransferase activity"/>
    <property type="evidence" value="ECO:0007669"/>
    <property type="project" value="UniProtKB-KW"/>
</dbReference>
<proteinExistence type="predicted"/>
<evidence type="ECO:0000313" key="2">
    <source>
        <dbReference type="EMBL" id="EAQ98268.1"/>
    </source>
</evidence>
<organism evidence="2 3">
    <name type="scientific">Congregibacter litoralis KT71</name>
    <dbReference type="NCBI Taxonomy" id="314285"/>
    <lineage>
        <taxon>Bacteria</taxon>
        <taxon>Pseudomonadati</taxon>
        <taxon>Pseudomonadota</taxon>
        <taxon>Gammaproteobacteria</taxon>
        <taxon>Cellvibrionales</taxon>
        <taxon>Halieaceae</taxon>
        <taxon>Congregibacter</taxon>
    </lineage>
</organism>
<evidence type="ECO:0000313" key="3">
    <source>
        <dbReference type="Proteomes" id="UP000019205"/>
    </source>
</evidence>
<dbReference type="OrthoDB" id="8208091at2"/>
<keyword evidence="2" id="KW-0012">Acyltransferase</keyword>
<keyword evidence="2" id="KW-0378">Hydrolase</keyword>
<dbReference type="Proteomes" id="UP000019205">
    <property type="component" value="Chromosome"/>
</dbReference>
<dbReference type="GO" id="GO:0016787">
    <property type="term" value="F:hydrolase activity"/>
    <property type="evidence" value="ECO:0007669"/>
    <property type="project" value="UniProtKB-KW"/>
</dbReference>
<evidence type="ECO:0000259" key="1">
    <source>
        <dbReference type="Pfam" id="PF12697"/>
    </source>
</evidence>
<dbReference type="InterPro" id="IPR000073">
    <property type="entry name" value="AB_hydrolase_1"/>
</dbReference>
<sequence length="307" mass="33831">MFAMKTSSYRTVVTALFTLLVLCFEGTAAFAEEIQLKDLQPTLSGRLLRSATWPEGDVALILHGTLSHRDTEIIQSLETLLGDEGVSTLAINLSLGIDNRRGAFACDSLHTHREDDAGQELARWSRWLFNEGARNITAVGHSRGANQLARYIEDSEDHHLKRLVLIAPPQWSWEESRRAYMTRHNGALEDLLAEAETRIAAGKGDTAMPGNVGLLYCDKTQATAASFASYYRRDPLRDTPTVLAQLPMPMLVIAGSDDQIAAGLAAAMAERAPTVSVQEIDGADHFFRDLYADELVEIAIDFMRSDP</sequence>
<name>A4A7J9_9GAMM</name>
<dbReference type="eggNOG" id="COG1073">
    <property type="taxonomic scope" value="Bacteria"/>
</dbReference>
<dbReference type="STRING" id="314285.KT71_03437"/>
<gene>
    <name evidence="2" type="ORF">KT71_03437</name>
</gene>
<dbReference type="InterPro" id="IPR029058">
    <property type="entry name" value="AB_hydrolase_fold"/>
</dbReference>
<dbReference type="AlphaFoldDB" id="A4A7J9"/>
<accession>A4A7J9</accession>
<reference evidence="2 3" key="2">
    <citation type="journal article" date="2009" name="PLoS ONE">
        <title>The photosynthetic apparatus and its regulation in the aerobic gammaproteobacterium Congregibacter litoralis gen. nov., sp. nov.</title>
        <authorList>
            <person name="Spring S."/>
            <person name="Lunsdorf H."/>
            <person name="Fuchs B.M."/>
            <person name="Tindall B.J."/>
        </authorList>
    </citation>
    <scope>NUCLEOTIDE SEQUENCE [LARGE SCALE GENOMIC DNA]</scope>
    <source>
        <strain evidence="2">KT71</strain>
    </source>
</reference>